<name>A0A2H9T8S9_9ZZZZ</name>
<accession>A0A2H9T8S9</accession>
<evidence type="ECO:0000313" key="1">
    <source>
        <dbReference type="EMBL" id="PJE79623.1"/>
    </source>
</evidence>
<dbReference type="AlphaFoldDB" id="A0A2H9T8S9"/>
<sequence>MTEKFFISRKKKKRNRTSWYIDYKHFKQAIYFNDIQALEMKIDPTHGLTIHIHFKDRETLYFFVISYENYLKQEGSDEPPVLRKEAGL</sequence>
<proteinExistence type="predicted"/>
<protein>
    <submittedName>
        <fullName evidence="1">Uncharacterized protein</fullName>
    </submittedName>
</protein>
<reference evidence="1" key="1">
    <citation type="journal article" date="2017" name="Appl. Environ. Microbiol.">
        <title>Molecular characterization of an Endozoicomonas-like organism causing infection in king scallop Pecten maximus L.</title>
        <authorList>
            <person name="Cano I."/>
            <person name="van Aerle R."/>
            <person name="Ross S."/>
            <person name="Verner-Jeffreys D.W."/>
            <person name="Paley R.K."/>
            <person name="Rimmer G."/>
            <person name="Ryder D."/>
            <person name="Hooper P."/>
            <person name="Stone D."/>
            <person name="Feist S.W."/>
        </authorList>
    </citation>
    <scope>NUCLEOTIDE SEQUENCE</scope>
</reference>
<comment type="caution">
    <text evidence="1">The sequence shown here is derived from an EMBL/GenBank/DDBJ whole genome shotgun (WGS) entry which is preliminary data.</text>
</comment>
<gene>
    <name evidence="1" type="ORF">CI610_01402</name>
</gene>
<organism evidence="1">
    <name type="scientific">invertebrate metagenome</name>
    <dbReference type="NCBI Taxonomy" id="1711999"/>
    <lineage>
        <taxon>unclassified sequences</taxon>
        <taxon>metagenomes</taxon>
        <taxon>organismal metagenomes</taxon>
    </lineage>
</organism>
<dbReference type="EMBL" id="NSIT01000057">
    <property type="protein sequence ID" value="PJE79623.1"/>
    <property type="molecule type" value="Genomic_DNA"/>
</dbReference>